<dbReference type="SMART" id="SM00332">
    <property type="entry name" value="PP2Cc"/>
    <property type="match status" value="1"/>
</dbReference>
<keyword evidence="3" id="KW-1185">Reference proteome</keyword>
<dbReference type="SMART" id="SM00331">
    <property type="entry name" value="PP2C_SIG"/>
    <property type="match status" value="1"/>
</dbReference>
<dbReference type="AlphaFoldDB" id="A0A328C6G3"/>
<dbReference type="InterPro" id="IPR001932">
    <property type="entry name" value="PPM-type_phosphatase-like_dom"/>
</dbReference>
<evidence type="ECO:0000259" key="1">
    <source>
        <dbReference type="PROSITE" id="PS51746"/>
    </source>
</evidence>
<reference evidence="2 3" key="1">
    <citation type="submission" date="2018-05" db="EMBL/GenBank/DDBJ databases">
        <title>Lujinxingia marina gen. nov. sp. nov., a new facultative anaerobic member of the class Deltaproteobacteria, and proposal of Lujinxingaceae fam. nov.</title>
        <authorList>
            <person name="Li C.-M."/>
        </authorList>
    </citation>
    <scope>NUCLEOTIDE SEQUENCE [LARGE SCALE GENOMIC DNA]</scope>
    <source>
        <strain evidence="2 3">B210</strain>
    </source>
</reference>
<dbReference type="CDD" id="cd00143">
    <property type="entry name" value="PP2Cc"/>
    <property type="match status" value="1"/>
</dbReference>
<dbReference type="InterPro" id="IPR015655">
    <property type="entry name" value="PP2C"/>
</dbReference>
<dbReference type="GO" id="GO:0004722">
    <property type="term" value="F:protein serine/threonine phosphatase activity"/>
    <property type="evidence" value="ECO:0007669"/>
    <property type="project" value="InterPro"/>
</dbReference>
<gene>
    <name evidence="2" type="ORF">DL240_05020</name>
</gene>
<dbReference type="NCBIfam" id="NF033484">
    <property type="entry name" value="Stp1_PP2C_phos"/>
    <property type="match status" value="1"/>
</dbReference>
<dbReference type="EMBL" id="QHKO01000002">
    <property type="protein sequence ID" value="RAL23525.1"/>
    <property type="molecule type" value="Genomic_DNA"/>
</dbReference>
<evidence type="ECO:0000313" key="3">
    <source>
        <dbReference type="Proteomes" id="UP000249169"/>
    </source>
</evidence>
<evidence type="ECO:0000313" key="2">
    <source>
        <dbReference type="EMBL" id="RAL23525.1"/>
    </source>
</evidence>
<dbReference type="PROSITE" id="PS51746">
    <property type="entry name" value="PPM_2"/>
    <property type="match status" value="1"/>
</dbReference>
<protein>
    <submittedName>
        <fullName evidence="2">Stp1/IreP family PP2C-type Ser/Thr phosphatase</fullName>
    </submittedName>
</protein>
<dbReference type="Gene3D" id="3.60.40.10">
    <property type="entry name" value="PPM-type phosphatase domain"/>
    <property type="match status" value="1"/>
</dbReference>
<accession>A0A328C6G3</accession>
<name>A0A328C6G3_9DELT</name>
<proteinExistence type="predicted"/>
<dbReference type="RefSeq" id="WP_111728783.1">
    <property type="nucleotide sequence ID" value="NZ_QHKO01000002.1"/>
</dbReference>
<dbReference type="Proteomes" id="UP000249169">
    <property type="component" value="Unassembled WGS sequence"/>
</dbReference>
<organism evidence="2 3">
    <name type="scientific">Lujinxingia litoralis</name>
    <dbReference type="NCBI Taxonomy" id="2211119"/>
    <lineage>
        <taxon>Bacteria</taxon>
        <taxon>Deltaproteobacteria</taxon>
        <taxon>Bradymonadales</taxon>
        <taxon>Lujinxingiaceae</taxon>
        <taxon>Lujinxingia</taxon>
    </lineage>
</organism>
<dbReference type="PANTHER" id="PTHR13832:SF827">
    <property type="entry name" value="PROTEIN PHOSPHATASE 1L"/>
    <property type="match status" value="1"/>
</dbReference>
<dbReference type="OrthoDB" id="5496340at2"/>
<sequence length="261" mass="28933">MKLICAGITDVGCSREHNEDDFYLSDGEEALCIVADGMGGHRSGEVASAMAIKAIVEYYRETMPQVVNGYQGESVGEGDEERDLDELRIHEALQMANRAVFQAAESDEAYEGMGTTIVSAYFTEGGVYLAHIGDSRGYLYREGSLEQVTHDHSLANEYVRMGILAKEDVEFFPYKNVITRACGLTDEVEIDVNFHTMQPGDMFVFCSDGLSDMVPDRELVQLLDDTEDLEVLCQRLVDRANENGGSDNITIILARVVEDEN</sequence>
<dbReference type="InterPro" id="IPR036457">
    <property type="entry name" value="PPM-type-like_dom_sf"/>
</dbReference>
<dbReference type="PANTHER" id="PTHR13832">
    <property type="entry name" value="PROTEIN PHOSPHATASE 2C"/>
    <property type="match status" value="1"/>
</dbReference>
<dbReference type="SUPFAM" id="SSF81606">
    <property type="entry name" value="PP2C-like"/>
    <property type="match status" value="1"/>
</dbReference>
<comment type="caution">
    <text evidence="2">The sequence shown here is derived from an EMBL/GenBank/DDBJ whole genome shotgun (WGS) entry which is preliminary data.</text>
</comment>
<feature type="domain" description="PPM-type phosphatase" evidence="1">
    <location>
        <begin position="5"/>
        <end position="256"/>
    </location>
</feature>
<dbReference type="Pfam" id="PF13672">
    <property type="entry name" value="PP2C_2"/>
    <property type="match status" value="1"/>
</dbReference>